<feature type="active site" description="Proton donor/acceptor" evidence="7">
    <location>
        <position position="207"/>
    </location>
</feature>
<keyword evidence="11" id="KW-1185">Reference proteome</keyword>
<comment type="similarity">
    <text evidence="2">Belongs to the peptidase S49 family.</text>
</comment>
<dbReference type="Gene3D" id="6.20.330.10">
    <property type="match status" value="1"/>
</dbReference>
<reference evidence="10 11" key="1">
    <citation type="journal article" date="2003" name="Proc. Natl. Acad. Sci. U.S.A.">
        <title>The genome sequence of Blochmannia floridanus: comparative analysis of reduced genomes.</title>
        <authorList>
            <person name="Gil R."/>
            <person name="Silva F.J."/>
            <person name="Zientz E."/>
            <person name="Delmotte F."/>
            <person name="Gonzalez-Candelas F."/>
            <person name="Latorre A."/>
            <person name="Rausell C."/>
            <person name="Kramerbeek J."/>
            <person name="Gadau J."/>
            <person name="Hoelldobler B."/>
            <person name="van Ham R.C.H.J."/>
            <person name="Gross R."/>
            <person name="Moya A."/>
        </authorList>
    </citation>
    <scope>NUCLEOTIDE SEQUENCE [LARGE SCALE GENOMIC DNA]</scope>
</reference>
<evidence type="ECO:0000256" key="3">
    <source>
        <dbReference type="ARBA" id="ARBA00022670"/>
    </source>
</evidence>
<keyword evidence="5" id="KW-0720">Serine protease</keyword>
<dbReference type="AlphaFoldDB" id="Q7VQZ4"/>
<feature type="domain" description="Peptidase S49" evidence="9">
    <location>
        <begin position="139"/>
        <end position="272"/>
    </location>
</feature>
<dbReference type="PIRSF" id="PIRSF001217">
    <property type="entry name" value="Protease_4_SppA"/>
    <property type="match status" value="1"/>
</dbReference>
<dbReference type="HOGENOM" id="CLU_008856_1_1_6"/>
<evidence type="ECO:0000256" key="6">
    <source>
        <dbReference type="ARBA" id="ARBA00023136"/>
    </source>
</evidence>
<dbReference type="InterPro" id="IPR047217">
    <property type="entry name" value="S49_SppA_67K_type_N"/>
</dbReference>
<gene>
    <name evidence="10" type="primary">sppA</name>
    <name evidence="10" type="ordered locus">Bfl436</name>
</gene>
<keyword evidence="3 10" id="KW-0645">Protease</keyword>
<dbReference type="NCBIfam" id="NF008195">
    <property type="entry name" value="PRK10949.1"/>
    <property type="match status" value="1"/>
</dbReference>
<dbReference type="CDD" id="cd07023">
    <property type="entry name" value="S49_Sppa_N_C"/>
    <property type="match status" value="1"/>
</dbReference>
<dbReference type="OrthoDB" id="9764363at2"/>
<keyword evidence="8" id="KW-1133">Transmembrane helix</keyword>
<dbReference type="PANTHER" id="PTHR33209:SF1">
    <property type="entry name" value="PEPTIDASE S49 DOMAIN-CONTAINING PROTEIN"/>
    <property type="match status" value="1"/>
</dbReference>
<evidence type="ECO:0000256" key="4">
    <source>
        <dbReference type="ARBA" id="ARBA00022801"/>
    </source>
</evidence>
<dbReference type="Proteomes" id="UP000002192">
    <property type="component" value="Chromosome"/>
</dbReference>
<feature type="active site" description="Nucleophile" evidence="7">
    <location>
        <position position="413"/>
    </location>
</feature>
<dbReference type="Gene3D" id="3.90.226.10">
    <property type="entry name" value="2-enoyl-CoA Hydratase, Chain A, domain 1"/>
    <property type="match status" value="2"/>
</dbReference>
<dbReference type="EMBL" id="BX248583">
    <property type="protein sequence ID" value="CAD83498.1"/>
    <property type="molecule type" value="Genomic_DNA"/>
</dbReference>
<proteinExistence type="inferred from homology"/>
<evidence type="ECO:0000256" key="5">
    <source>
        <dbReference type="ARBA" id="ARBA00022825"/>
    </source>
</evidence>
<organism evidence="10 11">
    <name type="scientific">Blochmanniella floridana</name>
    <dbReference type="NCBI Taxonomy" id="203907"/>
    <lineage>
        <taxon>Bacteria</taxon>
        <taxon>Pseudomonadati</taxon>
        <taxon>Pseudomonadota</taxon>
        <taxon>Gammaproteobacteria</taxon>
        <taxon>Enterobacterales</taxon>
        <taxon>Enterobacteriaceae</taxon>
        <taxon>ant endosymbionts</taxon>
        <taxon>Candidatus Blochmanniella</taxon>
    </lineage>
</organism>
<evidence type="ECO:0000256" key="7">
    <source>
        <dbReference type="PIRSR" id="PIRSR001217-1"/>
    </source>
</evidence>
<dbReference type="InterPro" id="IPR004634">
    <property type="entry name" value="Pept_S49_pIV"/>
</dbReference>
<name>Q7VQZ4_BLOFL</name>
<dbReference type="InterPro" id="IPR029045">
    <property type="entry name" value="ClpP/crotonase-like_dom_sf"/>
</dbReference>
<dbReference type="NCBIfam" id="TIGR00705">
    <property type="entry name" value="SppA_67K"/>
    <property type="match status" value="1"/>
</dbReference>
<keyword evidence="6 8" id="KW-0472">Membrane</keyword>
<dbReference type="GO" id="GO:0006465">
    <property type="term" value="P:signal peptide processing"/>
    <property type="evidence" value="ECO:0007669"/>
    <property type="project" value="InterPro"/>
</dbReference>
<evidence type="ECO:0000259" key="9">
    <source>
        <dbReference type="Pfam" id="PF01343"/>
    </source>
</evidence>
<dbReference type="GO" id="GO:0008236">
    <property type="term" value="F:serine-type peptidase activity"/>
    <property type="evidence" value="ECO:0007669"/>
    <property type="project" value="UniProtKB-KW"/>
</dbReference>
<evidence type="ECO:0000256" key="8">
    <source>
        <dbReference type="SAM" id="Phobius"/>
    </source>
</evidence>
<dbReference type="KEGG" id="bfl:Bfl436"/>
<dbReference type="InterPro" id="IPR004635">
    <property type="entry name" value="Pept_S49_SppA"/>
</dbReference>
<keyword evidence="8" id="KW-0812">Transmembrane</keyword>
<dbReference type="EC" id="3.4.21.-" evidence="10"/>
<dbReference type="CDD" id="cd07018">
    <property type="entry name" value="S49_SppA_67K_type"/>
    <property type="match status" value="1"/>
</dbReference>
<dbReference type="STRING" id="203907.Bfl436"/>
<feature type="domain" description="Peptidase S49" evidence="9">
    <location>
        <begin position="396"/>
        <end position="546"/>
    </location>
</feature>
<dbReference type="NCBIfam" id="TIGR00706">
    <property type="entry name" value="SppA_dom"/>
    <property type="match status" value="1"/>
</dbReference>
<evidence type="ECO:0000256" key="1">
    <source>
        <dbReference type="ARBA" id="ARBA00004370"/>
    </source>
</evidence>
<dbReference type="Pfam" id="PF01343">
    <property type="entry name" value="Peptidase_S49"/>
    <property type="match status" value="2"/>
</dbReference>
<protein>
    <submittedName>
        <fullName evidence="10">Protease IV, a signal peptide peptidase</fullName>
        <ecNumber evidence="10">3.4.21.-</ecNumber>
    </submittedName>
</protein>
<evidence type="ECO:0000256" key="2">
    <source>
        <dbReference type="ARBA" id="ARBA00008683"/>
    </source>
</evidence>
<feature type="transmembrane region" description="Helical" evidence="8">
    <location>
        <begin position="21"/>
        <end position="43"/>
    </location>
</feature>
<dbReference type="InterPro" id="IPR047272">
    <property type="entry name" value="S49_SppA_C"/>
</dbReference>
<sequence length="625" mass="71013">MKIIWNVFCKIFKYGINILNLIRITISNIILLILIIIGITTYINIQHNKQIIHPSALVLNIKGIIVDKPTTCTKFQQISKHFLNINQSDIQENSLFYIVNILRQAKNDPNITGLILSLKNFSGGNQSSLEYIGKTLLEFKKSGKLIYAISDNYNQSQYFLASYANKIYLTPQGSVDLRGISTSKLYYQSLLKNLKINTHVFRVGAYKSAVEPFIRNNMSSQVRHEENIWINQLWDQYLNIISCNRNITKQQIFPGINTIFNELYNMNGDTANYAYHKKWIDKVESRFDIENEMKKIFGKNKKNNSFNAISMYDYKLQESNKQQHDNNQIAIICIQGTIIDGVNSNNISGSVGGDTIAYQIRNARFDPKIQSIILRINSPGGSVHASELIRQEIIATRNSGKPVIVSMGNIAASGGYWIATPANFIIASNSTITGSIGVFGIINTLEESLDAIGVHNDEVSTSPIANLSVAKALPVEFKNIMQLYVDTSYQYFIKTVAKFRCKTIADLDQIAQGHIWTGSDAIKHGLIDKIGDFDDAISKAVELAHLTQYQLNWYEDTANWIDVLIQQMNRIFYSTTIKKTYNHILFLNINEFAKIHYNNNSNPFSCIWNDPKHCYALCTDYVQYN</sequence>
<dbReference type="PANTHER" id="PTHR33209">
    <property type="entry name" value="PROTEASE 4"/>
    <property type="match status" value="1"/>
</dbReference>
<comment type="subcellular location">
    <subcellularLocation>
        <location evidence="1">Membrane</location>
    </subcellularLocation>
</comment>
<evidence type="ECO:0000313" key="10">
    <source>
        <dbReference type="EMBL" id="CAD83498.1"/>
    </source>
</evidence>
<dbReference type="eggNOG" id="COG0616">
    <property type="taxonomic scope" value="Bacteria"/>
</dbReference>
<dbReference type="GO" id="GO:0016020">
    <property type="term" value="C:membrane"/>
    <property type="evidence" value="ECO:0007669"/>
    <property type="project" value="UniProtKB-SubCell"/>
</dbReference>
<evidence type="ECO:0000313" key="11">
    <source>
        <dbReference type="Proteomes" id="UP000002192"/>
    </source>
</evidence>
<dbReference type="SUPFAM" id="SSF52096">
    <property type="entry name" value="ClpP/crotonase"/>
    <property type="match status" value="2"/>
</dbReference>
<keyword evidence="4 10" id="KW-0378">Hydrolase</keyword>
<accession>Q7VQZ4</accession>
<dbReference type="InterPro" id="IPR002142">
    <property type="entry name" value="Peptidase_S49"/>
</dbReference>